<dbReference type="InterPro" id="IPR009350">
    <property type="entry name" value="Phage_tail_T"/>
</dbReference>
<dbReference type="OrthoDB" id="5736883at2"/>
<evidence type="ECO:0000313" key="3">
    <source>
        <dbReference type="EMBL" id="POP42551.1"/>
    </source>
</evidence>
<sequence>MKLAREFGRPDWRAMLAGMTSCELGDWHQFYGEHYFQDAQQDAHFSMLLCTVSSLFFGDPDLTPSQFSLFSASASEMHESEPDDDMLMAAAEGLSGGVRYGPDASR</sequence>
<keyword evidence="4" id="KW-1185">Reference proteome</keyword>
<comment type="caution">
    <text evidence="3">The sequence shown here is derived from an EMBL/GenBank/DDBJ whole genome shotgun (WGS) entry which is preliminary data.</text>
</comment>
<gene>
    <name evidence="3" type="ORF">CHU32_24550</name>
    <name evidence="2" type="ORF">CHU33_21765</name>
</gene>
<evidence type="ECO:0000313" key="2">
    <source>
        <dbReference type="EMBL" id="POP41739.1"/>
    </source>
</evidence>
<dbReference type="InterPro" id="IPR043704">
    <property type="entry name" value="Tail_assembly_GT"/>
</dbReference>
<dbReference type="EMBL" id="PQGE01000024">
    <property type="protein sequence ID" value="POP41739.1"/>
    <property type="molecule type" value="Genomic_DNA"/>
</dbReference>
<evidence type="ECO:0000313" key="5">
    <source>
        <dbReference type="Proteomes" id="UP000247005"/>
    </source>
</evidence>
<dbReference type="HAMAP" id="MF_04134">
    <property type="entry name" value="GT_LAMBD"/>
    <property type="match status" value="1"/>
</dbReference>
<protein>
    <submittedName>
        <fullName evidence="3">Phage tail assembly protein T</fullName>
    </submittedName>
</protein>
<reference evidence="4 5" key="1">
    <citation type="submission" date="2018-01" db="EMBL/GenBank/DDBJ databases">
        <title>Superficieibacter electus gen. nov., sp. nov., an extended-spectrum beta-lactamase possessing member of the Enterobacteriaceae family, isolated from intensive care unit surfaces.</title>
        <authorList>
            <person name="Potter R.F."/>
            <person name="D'Souza A.W."/>
        </authorList>
    </citation>
    <scope>NUCLEOTIDE SEQUENCE [LARGE SCALE GENOMIC DNA]</scope>
    <source>
        <strain evidence="3 5">BP-1</strain>
        <strain evidence="2 4">BP-2</strain>
    </source>
</reference>
<dbReference type="Proteomes" id="UP000247005">
    <property type="component" value="Unassembled WGS sequence"/>
</dbReference>
<dbReference type="AlphaFoldDB" id="A0A2P5GI42"/>
<dbReference type="Pfam" id="PF06223">
    <property type="entry name" value="Phage_tail_T"/>
    <property type="match status" value="1"/>
</dbReference>
<name>A0A2P5GI42_9ENTR</name>
<feature type="domain" description="Minor tail T" evidence="1">
    <location>
        <begin position="21"/>
        <end position="98"/>
    </location>
</feature>
<evidence type="ECO:0000259" key="1">
    <source>
        <dbReference type="Pfam" id="PF06223"/>
    </source>
</evidence>
<organism evidence="3 5">
    <name type="scientific">Superficieibacter electus</name>
    <dbReference type="NCBI Taxonomy" id="2022662"/>
    <lineage>
        <taxon>Bacteria</taxon>
        <taxon>Pseudomonadati</taxon>
        <taxon>Pseudomonadota</taxon>
        <taxon>Gammaproteobacteria</taxon>
        <taxon>Enterobacterales</taxon>
        <taxon>Enterobacteriaceae</taxon>
        <taxon>Superficieibacter</taxon>
    </lineage>
</organism>
<accession>A0A2P5GI42</accession>
<dbReference type="EMBL" id="PQGD01000029">
    <property type="protein sequence ID" value="POP42551.1"/>
    <property type="molecule type" value="Genomic_DNA"/>
</dbReference>
<proteinExistence type="inferred from homology"/>
<dbReference type="Proteomes" id="UP000237073">
    <property type="component" value="Unassembled WGS sequence"/>
</dbReference>
<evidence type="ECO:0000313" key="4">
    <source>
        <dbReference type="Proteomes" id="UP000237073"/>
    </source>
</evidence>
<dbReference type="NCBIfam" id="TIGR01715">
    <property type="entry name" value="phage_lam_T"/>
    <property type="match status" value="1"/>
</dbReference>